<accession>G8BYR7</accession>
<dbReference type="RefSeq" id="XP_003687443.1">
    <property type="nucleotide sequence ID" value="XM_003687395.1"/>
</dbReference>
<dbReference type="EMBL" id="HE612865">
    <property type="protein sequence ID" value="CCE65009.1"/>
    <property type="molecule type" value="Genomic_DNA"/>
</dbReference>
<dbReference type="AlphaFoldDB" id="G8BYR7"/>
<proteinExistence type="predicted"/>
<protein>
    <submittedName>
        <fullName evidence="1">Uncharacterized protein</fullName>
    </submittedName>
</protein>
<dbReference type="Proteomes" id="UP000005666">
    <property type="component" value="Chromosome 10"/>
</dbReference>
<dbReference type="OMA" id="HTKMIND"/>
<organism evidence="1 2">
    <name type="scientific">Tetrapisispora phaffii (strain ATCC 24235 / CBS 4417 / NBRC 1672 / NRRL Y-8282 / UCD 70-5)</name>
    <name type="common">Yeast</name>
    <name type="synonym">Fabospora phaffii</name>
    <dbReference type="NCBI Taxonomy" id="1071381"/>
    <lineage>
        <taxon>Eukaryota</taxon>
        <taxon>Fungi</taxon>
        <taxon>Dikarya</taxon>
        <taxon>Ascomycota</taxon>
        <taxon>Saccharomycotina</taxon>
        <taxon>Saccharomycetes</taxon>
        <taxon>Saccharomycetales</taxon>
        <taxon>Saccharomycetaceae</taxon>
        <taxon>Tetrapisispora</taxon>
    </lineage>
</organism>
<dbReference type="OrthoDB" id="4067935at2759"/>
<keyword evidence="2" id="KW-1185">Reference proteome</keyword>
<gene>
    <name evidence="1" type="primary">TPHA0J01880</name>
    <name evidence="1" type="ordered locus">TPHA_0J01880</name>
</gene>
<name>G8BYR7_TETPH</name>
<reference evidence="1 2" key="1">
    <citation type="journal article" date="2011" name="Proc. Natl. Acad. Sci. U.S.A.">
        <title>Evolutionary erosion of yeast sex chromosomes by mating-type switching accidents.</title>
        <authorList>
            <person name="Gordon J.L."/>
            <person name="Armisen D."/>
            <person name="Proux-Wera E."/>
            <person name="Oheigeartaigh S.S."/>
            <person name="Byrne K.P."/>
            <person name="Wolfe K.H."/>
        </authorList>
    </citation>
    <scope>NUCLEOTIDE SEQUENCE [LARGE SCALE GENOMIC DNA]</scope>
    <source>
        <strain evidence="2">ATCC 24235 / CBS 4417 / NBRC 1672 / NRRL Y-8282 / UCD 70-5</strain>
    </source>
</reference>
<dbReference type="GeneID" id="11533105"/>
<dbReference type="eggNOG" id="ENOG502S3KK">
    <property type="taxonomic scope" value="Eukaryota"/>
</dbReference>
<evidence type="ECO:0000313" key="1">
    <source>
        <dbReference type="EMBL" id="CCE65009.1"/>
    </source>
</evidence>
<dbReference type="HOGENOM" id="CLU_088337_0_0_1"/>
<evidence type="ECO:0000313" key="2">
    <source>
        <dbReference type="Proteomes" id="UP000005666"/>
    </source>
</evidence>
<sequence length="280" mass="32391">MTGFTMTYDTLIEQYNTMVSNRDKQNNAVSPENQEVLNKVFNELILSLEAPLLEFVDILLENVMYPTGGAGHGQASDRKKSFDESVYLLGNGVFLEIIHLRNLTTKLIANARSYDGSKAGFDRVQYIPKNLKYLQNLHILLIFVLQRLSEMMENSSFSQKYYKKIIVNSIEDFKMNFQIFKLLDKVLVNLFNMALQTGDSDSKIFTITDDIMDDIKRFTDFNKNWYIDLMTHSNAFEAFMSKQSIYLPESELGKIVVEPKFQNFLSARKVKLNISTRKVF</sequence>
<dbReference type="KEGG" id="tpf:TPHA_0J01880"/>